<proteinExistence type="predicted"/>
<organism evidence="2 3">
    <name type="scientific">Capnocytophaga canimorsus</name>
    <dbReference type="NCBI Taxonomy" id="28188"/>
    <lineage>
        <taxon>Bacteria</taxon>
        <taxon>Pseudomonadati</taxon>
        <taxon>Bacteroidota</taxon>
        <taxon>Flavobacteriia</taxon>
        <taxon>Flavobacteriales</taxon>
        <taxon>Flavobacteriaceae</taxon>
        <taxon>Capnocytophaga</taxon>
    </lineage>
</organism>
<evidence type="ECO:0000313" key="2">
    <source>
        <dbReference type="EMBL" id="CEN49835.1"/>
    </source>
</evidence>
<dbReference type="SUPFAM" id="SSF51445">
    <property type="entry name" value="(Trans)glycosidases"/>
    <property type="match status" value="1"/>
</dbReference>
<dbReference type="Pfam" id="PF01120">
    <property type="entry name" value="Alpha_L_fucos"/>
    <property type="match status" value="1"/>
</dbReference>
<dbReference type="AlphaFoldDB" id="A0A0B7IDK5"/>
<dbReference type="InterPro" id="IPR057739">
    <property type="entry name" value="Glyco_hydro_29_N"/>
</dbReference>
<sequence>MLSIFSLNLFAQTENTTEQRLNAWFTDAKLGIFIHWGYYGVNGITESWSMYHKRISHTDYLKQGQNLPLQITILTNGLICLRG</sequence>
<gene>
    <name evidence="2" type="ORF">CCAN11_2020001</name>
</gene>
<evidence type="ECO:0000259" key="1">
    <source>
        <dbReference type="Pfam" id="PF01120"/>
    </source>
</evidence>
<protein>
    <recommendedName>
        <fullName evidence="1">Glycoside hydrolase family 29 N-terminal domain-containing protein</fullName>
    </recommendedName>
</protein>
<dbReference type="GO" id="GO:0005975">
    <property type="term" value="P:carbohydrate metabolic process"/>
    <property type="evidence" value="ECO:0007669"/>
    <property type="project" value="InterPro"/>
</dbReference>
<dbReference type="InterPro" id="IPR017853">
    <property type="entry name" value="GH"/>
</dbReference>
<dbReference type="Proteomes" id="UP000039370">
    <property type="component" value="Unassembled WGS sequence"/>
</dbReference>
<name>A0A0B7IDK5_9FLAO</name>
<dbReference type="Gene3D" id="3.20.20.80">
    <property type="entry name" value="Glycosidases"/>
    <property type="match status" value="1"/>
</dbReference>
<feature type="domain" description="Glycoside hydrolase family 29 N-terminal" evidence="1">
    <location>
        <begin position="12"/>
        <end position="58"/>
    </location>
</feature>
<evidence type="ECO:0000313" key="3">
    <source>
        <dbReference type="Proteomes" id="UP000039370"/>
    </source>
</evidence>
<accession>A0A0B7IDK5</accession>
<reference evidence="3" key="1">
    <citation type="submission" date="2015-01" db="EMBL/GenBank/DDBJ databases">
        <authorList>
            <person name="MANFREDI Pablo"/>
        </authorList>
    </citation>
    <scope>NUCLEOTIDE SEQUENCE [LARGE SCALE GENOMIC DNA]</scope>
    <source>
        <strain evidence="3">Cc11</strain>
    </source>
</reference>
<dbReference type="EMBL" id="CDOK01000116">
    <property type="protein sequence ID" value="CEN49835.1"/>
    <property type="molecule type" value="Genomic_DNA"/>
</dbReference>
<dbReference type="GO" id="GO:0004560">
    <property type="term" value="F:alpha-L-fucosidase activity"/>
    <property type="evidence" value="ECO:0007669"/>
    <property type="project" value="InterPro"/>
</dbReference>